<dbReference type="Gene3D" id="3.40.350.10">
    <property type="entry name" value="Creatinase/prolidase N-terminal domain"/>
    <property type="match status" value="1"/>
</dbReference>
<keyword evidence="3" id="KW-0645">Protease</keyword>
<name>A0A9D1LRC1_9FIRM</name>
<dbReference type="Gene3D" id="3.90.230.10">
    <property type="entry name" value="Creatinase/methionine aminopeptidase superfamily"/>
    <property type="match status" value="1"/>
</dbReference>
<dbReference type="PANTHER" id="PTHR46112">
    <property type="entry name" value="AMINOPEPTIDASE"/>
    <property type="match status" value="1"/>
</dbReference>
<dbReference type="InterPro" id="IPR000994">
    <property type="entry name" value="Pept_M24"/>
</dbReference>
<reference evidence="3" key="2">
    <citation type="journal article" date="2021" name="PeerJ">
        <title>Extensive microbial diversity within the chicken gut microbiome revealed by metagenomics and culture.</title>
        <authorList>
            <person name="Gilroy R."/>
            <person name="Ravi A."/>
            <person name="Getino M."/>
            <person name="Pursley I."/>
            <person name="Horton D.L."/>
            <person name="Alikhan N.F."/>
            <person name="Baker D."/>
            <person name="Gharbi K."/>
            <person name="Hall N."/>
            <person name="Watson M."/>
            <person name="Adriaenssens E.M."/>
            <person name="Foster-Nyarko E."/>
            <person name="Jarju S."/>
            <person name="Secka A."/>
            <person name="Antonio M."/>
            <person name="Oren A."/>
            <person name="Chaudhuri R.R."/>
            <person name="La Ragione R."/>
            <person name="Hildebrand F."/>
            <person name="Pallen M.J."/>
        </authorList>
    </citation>
    <scope>NUCLEOTIDE SEQUENCE</scope>
    <source>
        <strain evidence="3">ChiSxjej2B14-8506</strain>
    </source>
</reference>
<dbReference type="Proteomes" id="UP000824123">
    <property type="component" value="Unassembled WGS sequence"/>
</dbReference>
<evidence type="ECO:0000313" key="3">
    <source>
        <dbReference type="EMBL" id="HIU46606.1"/>
    </source>
</evidence>
<dbReference type="InterPro" id="IPR036005">
    <property type="entry name" value="Creatinase/aminopeptidase-like"/>
</dbReference>
<feature type="domain" description="Peptidase M24" evidence="1">
    <location>
        <begin position="137"/>
        <end position="339"/>
    </location>
</feature>
<dbReference type="PRINTS" id="PR00599">
    <property type="entry name" value="MAPEPTIDASE"/>
</dbReference>
<dbReference type="InterPro" id="IPR050659">
    <property type="entry name" value="Peptidase_M24B"/>
</dbReference>
<dbReference type="InterPro" id="IPR029149">
    <property type="entry name" value="Creatin/AminoP/Spt16_N"/>
</dbReference>
<dbReference type="SUPFAM" id="SSF55920">
    <property type="entry name" value="Creatinase/aminopeptidase"/>
    <property type="match status" value="1"/>
</dbReference>
<dbReference type="EMBL" id="DVNK01000033">
    <property type="protein sequence ID" value="HIU46606.1"/>
    <property type="molecule type" value="Genomic_DNA"/>
</dbReference>
<keyword evidence="3" id="KW-0031">Aminopeptidase</keyword>
<dbReference type="InterPro" id="IPR001714">
    <property type="entry name" value="Pept_M24_MAP"/>
</dbReference>
<accession>A0A9D1LRC1</accession>
<dbReference type="AlphaFoldDB" id="A0A9D1LRC1"/>
<evidence type="ECO:0000313" key="4">
    <source>
        <dbReference type="Proteomes" id="UP000824123"/>
    </source>
</evidence>
<dbReference type="CDD" id="cd01092">
    <property type="entry name" value="APP-like"/>
    <property type="match status" value="1"/>
</dbReference>
<proteinExistence type="predicted"/>
<reference evidence="3" key="1">
    <citation type="submission" date="2020-10" db="EMBL/GenBank/DDBJ databases">
        <authorList>
            <person name="Gilroy R."/>
        </authorList>
    </citation>
    <scope>NUCLEOTIDE SEQUENCE</scope>
    <source>
        <strain evidence="3">ChiSxjej2B14-8506</strain>
    </source>
</reference>
<dbReference type="Pfam" id="PF00557">
    <property type="entry name" value="Peptidase_M24"/>
    <property type="match status" value="1"/>
</dbReference>
<protein>
    <submittedName>
        <fullName evidence="3">Aminopeptidase P family protein</fullName>
    </submittedName>
</protein>
<dbReference type="PANTHER" id="PTHR46112:SF3">
    <property type="entry name" value="AMINOPEPTIDASE YPDF"/>
    <property type="match status" value="1"/>
</dbReference>
<gene>
    <name evidence="3" type="ORF">IAC59_05045</name>
</gene>
<keyword evidence="3" id="KW-0378">Hydrolase</keyword>
<dbReference type="SUPFAM" id="SSF53092">
    <property type="entry name" value="Creatinase/prolidase N-terminal domain"/>
    <property type="match status" value="1"/>
</dbReference>
<organism evidence="3 4">
    <name type="scientific">Candidatus Fimadaptatus faecigallinarum</name>
    <dbReference type="NCBI Taxonomy" id="2840814"/>
    <lineage>
        <taxon>Bacteria</taxon>
        <taxon>Bacillati</taxon>
        <taxon>Bacillota</taxon>
        <taxon>Clostridia</taxon>
        <taxon>Eubacteriales</taxon>
        <taxon>Candidatus Fimadaptatus</taxon>
    </lineage>
</organism>
<dbReference type="Pfam" id="PF01321">
    <property type="entry name" value="Creatinase_N"/>
    <property type="match status" value="1"/>
</dbReference>
<evidence type="ECO:0000259" key="1">
    <source>
        <dbReference type="Pfam" id="PF00557"/>
    </source>
</evidence>
<dbReference type="GO" id="GO:0008235">
    <property type="term" value="F:metalloexopeptidase activity"/>
    <property type="evidence" value="ECO:0007669"/>
    <property type="project" value="UniProtKB-ARBA"/>
</dbReference>
<evidence type="ECO:0000259" key="2">
    <source>
        <dbReference type="Pfam" id="PF01321"/>
    </source>
</evidence>
<sequence>MKDRLTRMRELMQAQGQPAALLHRPENFLYLSGYAGEGCALVTRDRQYIFTDFRYVEQAEIQAPGWTVVKTDRETPWYKALANALAESKPERLGVETDYVTVDAFEQIKTAAGDIPVEPLRAKPEQLRMVKDEHEIECLRRAESITARAFNELLGHIKPGVTELELKAELEYIMLKLGAHGFGFSTIIASGPNGSLCHAVPGEKRIAAGEFVTMDFGASYGGYTGDMTRTVALGSVTDEMRHVYDVVLEAQQLALEAMKPGAVCSDMDAVARRHIEAAGYGEYFGHSLGHATGLQIHEAPGCSWANHTVLESGMSMTVEPGIYLPGRFGVRIEDLVIIEPGGVSNLALEAPKKLIIL</sequence>
<feature type="domain" description="Creatinase N-terminal" evidence="2">
    <location>
        <begin position="4"/>
        <end position="130"/>
    </location>
</feature>
<dbReference type="GO" id="GO:0004177">
    <property type="term" value="F:aminopeptidase activity"/>
    <property type="evidence" value="ECO:0007669"/>
    <property type="project" value="UniProtKB-KW"/>
</dbReference>
<dbReference type="InterPro" id="IPR000587">
    <property type="entry name" value="Creatinase_N"/>
</dbReference>
<comment type="caution">
    <text evidence="3">The sequence shown here is derived from an EMBL/GenBank/DDBJ whole genome shotgun (WGS) entry which is preliminary data.</text>
</comment>